<dbReference type="CDD" id="cd02966">
    <property type="entry name" value="TlpA_like_family"/>
    <property type="match status" value="1"/>
</dbReference>
<dbReference type="AlphaFoldDB" id="A0A0S7BRY5"/>
<protein>
    <submittedName>
        <fullName evidence="4">Thiol-disulfide isomerase</fullName>
    </submittedName>
</protein>
<gene>
    <name evidence="4" type="ORF">TBC1_111825</name>
</gene>
<evidence type="ECO:0000259" key="3">
    <source>
        <dbReference type="PROSITE" id="PS51352"/>
    </source>
</evidence>
<feature type="signal peptide" evidence="2">
    <location>
        <begin position="1"/>
        <end position="21"/>
    </location>
</feature>
<dbReference type="Pfam" id="PF00578">
    <property type="entry name" value="AhpC-TSA"/>
    <property type="match status" value="1"/>
</dbReference>
<dbReference type="InterPro" id="IPR017937">
    <property type="entry name" value="Thioredoxin_CS"/>
</dbReference>
<accession>A0A0S7BRY5</accession>
<dbReference type="OrthoDB" id="6399635at2"/>
<feature type="chain" id="PRO_5006633144" evidence="2">
    <location>
        <begin position="22"/>
        <end position="257"/>
    </location>
</feature>
<dbReference type="PROSITE" id="PS00194">
    <property type="entry name" value="THIOREDOXIN_1"/>
    <property type="match status" value="1"/>
</dbReference>
<sequence length="257" mass="28250">MRLLLHLFVFLIAAHSLSAQVAVETAPDFTVKDVDGNQHHLYDYLDDGKLVVIDFFTTNCGPCQTYASEVSASYEYFGCNYSDVIYLGINWGSDNDLVRQFDSVWGAYYPSVSGLQGGGNAVVDIYQVQSYPTVILIAPDRSILNNHIWPPEAVNINAEVLAAGGSPMSCTVNAGLLQPETRERLQVFYPDERVVQIVPAGLKDKVYRLAVYGMDGRRVFEGFPTASGQSLQLAGGMYVAILTADGRRAAFTKFIVR</sequence>
<dbReference type="Proteomes" id="UP000053091">
    <property type="component" value="Unassembled WGS sequence"/>
</dbReference>
<dbReference type="SUPFAM" id="SSF52833">
    <property type="entry name" value="Thioredoxin-like"/>
    <property type="match status" value="1"/>
</dbReference>
<keyword evidence="2" id="KW-0732">Signal</keyword>
<dbReference type="GO" id="GO:0016491">
    <property type="term" value="F:oxidoreductase activity"/>
    <property type="evidence" value="ECO:0007669"/>
    <property type="project" value="InterPro"/>
</dbReference>
<evidence type="ECO:0000313" key="5">
    <source>
        <dbReference type="Proteomes" id="UP000053091"/>
    </source>
</evidence>
<dbReference type="InterPro" id="IPR036249">
    <property type="entry name" value="Thioredoxin-like_sf"/>
</dbReference>
<reference evidence="4" key="1">
    <citation type="journal article" date="2015" name="Genome Announc.">
        <title>Draft Genome Sequence of Bacteroidales Strain TBC1, a Novel Isolate from a Methanogenic Wastewater Treatment System.</title>
        <authorList>
            <person name="Tourlousse D.M."/>
            <person name="Matsuura N."/>
            <person name="Sun L."/>
            <person name="Toyonaga M."/>
            <person name="Kuroda K."/>
            <person name="Ohashi A."/>
            <person name="Cruz R."/>
            <person name="Yamaguchi T."/>
            <person name="Sekiguchi Y."/>
        </authorList>
    </citation>
    <scope>NUCLEOTIDE SEQUENCE [LARGE SCALE GENOMIC DNA]</scope>
    <source>
        <strain evidence="4">TBC1</strain>
    </source>
</reference>
<keyword evidence="5" id="KW-1185">Reference proteome</keyword>
<evidence type="ECO:0000256" key="2">
    <source>
        <dbReference type="SAM" id="SignalP"/>
    </source>
</evidence>
<evidence type="ECO:0000256" key="1">
    <source>
        <dbReference type="ARBA" id="ARBA00023284"/>
    </source>
</evidence>
<feature type="domain" description="Thioredoxin" evidence="3">
    <location>
        <begin position="20"/>
        <end position="166"/>
    </location>
</feature>
<keyword evidence="4" id="KW-0413">Isomerase</keyword>
<dbReference type="InterPro" id="IPR050553">
    <property type="entry name" value="Thioredoxin_ResA/DsbE_sf"/>
</dbReference>
<name>A0A0S7BRY5_9BACT</name>
<dbReference type="InterPro" id="IPR000866">
    <property type="entry name" value="AhpC/TSA"/>
</dbReference>
<proteinExistence type="predicted"/>
<dbReference type="PROSITE" id="PS51352">
    <property type="entry name" value="THIOREDOXIN_2"/>
    <property type="match status" value="1"/>
</dbReference>
<dbReference type="RefSeq" id="WP_062041155.1">
    <property type="nucleotide sequence ID" value="NZ_DF968182.1"/>
</dbReference>
<dbReference type="PANTHER" id="PTHR42852">
    <property type="entry name" value="THIOL:DISULFIDE INTERCHANGE PROTEIN DSBE"/>
    <property type="match status" value="1"/>
</dbReference>
<keyword evidence="1" id="KW-0676">Redox-active center</keyword>
<evidence type="ECO:0000313" key="4">
    <source>
        <dbReference type="EMBL" id="GAP43669.1"/>
    </source>
</evidence>
<dbReference type="STRING" id="1678841.TBC1_111825"/>
<dbReference type="Gene3D" id="3.40.30.10">
    <property type="entry name" value="Glutaredoxin"/>
    <property type="match status" value="1"/>
</dbReference>
<dbReference type="PANTHER" id="PTHR42852:SF17">
    <property type="entry name" value="THIOREDOXIN-LIKE PROTEIN HI_1115"/>
    <property type="match status" value="1"/>
</dbReference>
<dbReference type="EMBL" id="DF968182">
    <property type="protein sequence ID" value="GAP43669.1"/>
    <property type="molecule type" value="Genomic_DNA"/>
</dbReference>
<dbReference type="GO" id="GO:0016209">
    <property type="term" value="F:antioxidant activity"/>
    <property type="evidence" value="ECO:0007669"/>
    <property type="project" value="InterPro"/>
</dbReference>
<organism evidence="4">
    <name type="scientific">Lentimicrobium saccharophilum</name>
    <dbReference type="NCBI Taxonomy" id="1678841"/>
    <lineage>
        <taxon>Bacteria</taxon>
        <taxon>Pseudomonadati</taxon>
        <taxon>Bacteroidota</taxon>
        <taxon>Bacteroidia</taxon>
        <taxon>Bacteroidales</taxon>
        <taxon>Lentimicrobiaceae</taxon>
        <taxon>Lentimicrobium</taxon>
    </lineage>
</organism>
<dbReference type="GO" id="GO:0016853">
    <property type="term" value="F:isomerase activity"/>
    <property type="evidence" value="ECO:0007669"/>
    <property type="project" value="UniProtKB-KW"/>
</dbReference>
<dbReference type="InterPro" id="IPR013766">
    <property type="entry name" value="Thioredoxin_domain"/>
</dbReference>